<protein>
    <submittedName>
        <fullName evidence="2">Dynein regulation protein LC7</fullName>
    </submittedName>
</protein>
<dbReference type="RefSeq" id="WP_064015644.1">
    <property type="nucleotide sequence ID" value="NZ_CP011387.1"/>
</dbReference>
<evidence type="ECO:0000313" key="2">
    <source>
        <dbReference type="EMBL" id="ANE44555.1"/>
    </source>
</evidence>
<dbReference type="AlphaFoldDB" id="A0A172TBX2"/>
<feature type="domain" description="Roadblock/LAMTOR2" evidence="1">
    <location>
        <begin position="145"/>
        <end position="224"/>
    </location>
</feature>
<evidence type="ECO:0000259" key="1">
    <source>
        <dbReference type="SMART" id="SM00960"/>
    </source>
</evidence>
<keyword evidence="3" id="KW-1185">Reference proteome</keyword>
<dbReference type="KEGG" id="dpu:SU48_13165"/>
<dbReference type="STRING" id="1182568.SU48_13165"/>
<name>A0A172TBX2_9DEIO</name>
<dbReference type="OrthoDB" id="74211at2"/>
<evidence type="ECO:0000313" key="3">
    <source>
        <dbReference type="Proteomes" id="UP000077363"/>
    </source>
</evidence>
<dbReference type="PATRIC" id="fig|1182568.3.peg.2721"/>
<organism evidence="2 3">
    <name type="scientific">Deinococcus puniceus</name>
    <dbReference type="NCBI Taxonomy" id="1182568"/>
    <lineage>
        <taxon>Bacteria</taxon>
        <taxon>Thermotogati</taxon>
        <taxon>Deinococcota</taxon>
        <taxon>Deinococci</taxon>
        <taxon>Deinococcales</taxon>
        <taxon>Deinococcaceae</taxon>
        <taxon>Deinococcus</taxon>
    </lineage>
</organism>
<dbReference type="InterPro" id="IPR004942">
    <property type="entry name" value="Roadblock/LAMTOR2_dom"/>
</dbReference>
<sequence length="244" mass="26306">MTNAVYSMIVRALAGSVSERAAETMLRAALREQNLTSEGVSALEMQRVLSGPLLNRLSVVLPQARARAELRALASRLEVQYPKAPTLFSETIPVAMWDEGAAMTNTGTHWQEPYDLNADDFEFDDPDYTGPVGVRVYELGTTSGQDDVILDFARMQGVMGVMVCRSTGEVLRVRALRDAAGLSGVVAATALLFQKRALTLMSADLGGQTVCMRPLGQYCVAVVAGPQVNVGRLLTELSQIQVAL</sequence>
<dbReference type="EMBL" id="CP011387">
    <property type="protein sequence ID" value="ANE44555.1"/>
    <property type="molecule type" value="Genomic_DNA"/>
</dbReference>
<dbReference type="SMART" id="SM00960">
    <property type="entry name" value="Robl_LC7"/>
    <property type="match status" value="1"/>
</dbReference>
<dbReference type="Proteomes" id="UP000077363">
    <property type="component" value="Chromosome"/>
</dbReference>
<proteinExistence type="predicted"/>
<gene>
    <name evidence="2" type="ORF">SU48_13165</name>
</gene>
<dbReference type="SUPFAM" id="SSF103196">
    <property type="entry name" value="Roadblock/LC7 domain"/>
    <property type="match status" value="1"/>
</dbReference>
<accession>A0A172TBX2</accession>
<reference evidence="2 3" key="1">
    <citation type="submission" date="2015-01" db="EMBL/GenBank/DDBJ databases">
        <title>Deinococcus puniceus/DY1/ whole genome sequencing.</title>
        <authorList>
            <person name="Kim M.K."/>
            <person name="Srinivasan S."/>
            <person name="Lee J.-J."/>
        </authorList>
    </citation>
    <scope>NUCLEOTIDE SEQUENCE [LARGE SCALE GENOMIC DNA]</scope>
    <source>
        <strain evidence="2 3">DY1</strain>
    </source>
</reference>